<evidence type="ECO:0000256" key="10">
    <source>
        <dbReference type="RuleBase" id="RU000688"/>
    </source>
</evidence>
<keyword evidence="3 10" id="KW-0812">Transmembrane</keyword>
<dbReference type="PANTHER" id="PTHR26452">
    <property type="entry name" value="OLFACTORY RECEPTOR"/>
    <property type="match status" value="1"/>
</dbReference>
<dbReference type="CDD" id="cd13954">
    <property type="entry name" value="7tmA_OR"/>
    <property type="match status" value="1"/>
</dbReference>
<dbReference type="Pfam" id="PF13853">
    <property type="entry name" value="7tm_4"/>
    <property type="match status" value="1"/>
</dbReference>
<comment type="caution">
    <text evidence="13">The sequence shown here is derived from an EMBL/GenBank/DDBJ whole genome shotgun (WGS) entry which is preliminary data.</text>
</comment>
<comment type="subcellular location">
    <subcellularLocation>
        <location evidence="1 11">Cell membrane</location>
        <topology evidence="1 11">Multi-pass membrane protein</topology>
    </subcellularLocation>
</comment>
<keyword evidence="11" id="KW-0716">Sensory transduction</keyword>
<evidence type="ECO:0000313" key="13">
    <source>
        <dbReference type="EMBL" id="CAJ0964321.1"/>
    </source>
</evidence>
<keyword evidence="8 10" id="KW-0675">Receptor</keyword>
<keyword evidence="7 11" id="KW-0472">Membrane</keyword>
<keyword evidence="14" id="KW-1185">Reference proteome</keyword>
<evidence type="ECO:0000256" key="8">
    <source>
        <dbReference type="ARBA" id="ARBA00023170"/>
    </source>
</evidence>
<feature type="domain" description="G-protein coupled receptors family 1 profile" evidence="12">
    <location>
        <begin position="42"/>
        <end position="291"/>
    </location>
</feature>
<dbReference type="Gene3D" id="1.20.1070.10">
    <property type="entry name" value="Rhodopsin 7-helix transmembrane proteins"/>
    <property type="match status" value="1"/>
</dbReference>
<name>A0ABN9MDP4_9NEOB</name>
<proteinExistence type="inferred from homology"/>
<feature type="transmembrane region" description="Helical" evidence="11">
    <location>
        <begin position="26"/>
        <end position="49"/>
    </location>
</feature>
<evidence type="ECO:0000256" key="11">
    <source>
        <dbReference type="RuleBase" id="RU363047"/>
    </source>
</evidence>
<feature type="transmembrane region" description="Helical" evidence="11">
    <location>
        <begin position="133"/>
        <end position="153"/>
    </location>
</feature>
<dbReference type="InterPro" id="IPR050516">
    <property type="entry name" value="Olfactory_GPCR"/>
</dbReference>
<evidence type="ECO:0000256" key="3">
    <source>
        <dbReference type="ARBA" id="ARBA00022692"/>
    </source>
</evidence>
<reference evidence="13" key="1">
    <citation type="submission" date="2023-07" db="EMBL/GenBank/DDBJ databases">
        <authorList>
            <person name="Stuckert A."/>
        </authorList>
    </citation>
    <scope>NUCLEOTIDE SEQUENCE</scope>
</reference>
<evidence type="ECO:0000256" key="7">
    <source>
        <dbReference type="ARBA" id="ARBA00023136"/>
    </source>
</evidence>
<keyword evidence="5 11" id="KW-1133">Transmembrane helix</keyword>
<feature type="transmembrane region" description="Helical" evidence="11">
    <location>
        <begin position="198"/>
        <end position="226"/>
    </location>
</feature>
<accession>A0ABN9MDP4</accession>
<keyword evidence="6 10" id="KW-0297">G-protein coupled receptor</keyword>
<keyword evidence="4 11" id="KW-0552">Olfaction</keyword>
<dbReference type="Proteomes" id="UP001176940">
    <property type="component" value="Unassembled WGS sequence"/>
</dbReference>
<dbReference type="SUPFAM" id="SSF81321">
    <property type="entry name" value="Family A G protein-coupled receptor-like"/>
    <property type="match status" value="1"/>
</dbReference>
<evidence type="ECO:0000259" key="12">
    <source>
        <dbReference type="PROSITE" id="PS50262"/>
    </source>
</evidence>
<dbReference type="InterPro" id="IPR000725">
    <property type="entry name" value="Olfact_rcpt"/>
</dbReference>
<feature type="transmembrane region" description="Helical" evidence="11">
    <location>
        <begin position="61"/>
        <end position="82"/>
    </location>
</feature>
<keyword evidence="9 10" id="KW-0807">Transducer</keyword>
<dbReference type="EMBL" id="CAUEEQ010060011">
    <property type="protein sequence ID" value="CAJ0964321.1"/>
    <property type="molecule type" value="Genomic_DNA"/>
</dbReference>
<evidence type="ECO:0000256" key="6">
    <source>
        <dbReference type="ARBA" id="ARBA00023040"/>
    </source>
</evidence>
<organism evidence="13 14">
    <name type="scientific">Ranitomeya imitator</name>
    <name type="common">mimic poison frog</name>
    <dbReference type="NCBI Taxonomy" id="111125"/>
    <lineage>
        <taxon>Eukaryota</taxon>
        <taxon>Metazoa</taxon>
        <taxon>Chordata</taxon>
        <taxon>Craniata</taxon>
        <taxon>Vertebrata</taxon>
        <taxon>Euteleostomi</taxon>
        <taxon>Amphibia</taxon>
        <taxon>Batrachia</taxon>
        <taxon>Anura</taxon>
        <taxon>Neobatrachia</taxon>
        <taxon>Hyloidea</taxon>
        <taxon>Dendrobatidae</taxon>
        <taxon>Dendrobatinae</taxon>
        <taxon>Ranitomeya</taxon>
    </lineage>
</organism>
<evidence type="ECO:0000256" key="4">
    <source>
        <dbReference type="ARBA" id="ARBA00022725"/>
    </source>
</evidence>
<dbReference type="PRINTS" id="PR00245">
    <property type="entry name" value="OLFACTORYR"/>
</dbReference>
<evidence type="ECO:0000256" key="2">
    <source>
        <dbReference type="ARBA" id="ARBA00022475"/>
    </source>
</evidence>
<keyword evidence="2 11" id="KW-1003">Cell membrane</keyword>
<dbReference type="PROSITE" id="PS50262">
    <property type="entry name" value="G_PROTEIN_RECEP_F1_2"/>
    <property type="match status" value="1"/>
</dbReference>
<evidence type="ECO:0000256" key="9">
    <source>
        <dbReference type="ARBA" id="ARBA00023224"/>
    </source>
</evidence>
<dbReference type="PRINTS" id="PR00237">
    <property type="entry name" value="GPCRRHODOPSN"/>
</dbReference>
<feature type="transmembrane region" description="Helical" evidence="11">
    <location>
        <begin position="238"/>
        <end position="254"/>
    </location>
</feature>
<feature type="transmembrane region" description="Helical" evidence="11">
    <location>
        <begin position="274"/>
        <end position="291"/>
    </location>
</feature>
<protein>
    <recommendedName>
        <fullName evidence="11">Olfactory receptor</fullName>
    </recommendedName>
</protein>
<sequence length="310" mass="34959">MFNVSMKSQSRVAEFTVECFPDISPIPLFIIILIIYLSIVLGNITVYICISVDTRLHTPMYIFLGSLSIVDILSASNILPSLLSMLFTQQKTISFNGCMAQLYFFIYLTCTEFFLLAVMAYDRYVAICHPLHYALFMSIKLCTSFLVGTWTAAALEPVLHTVFIANLSFCSSVQVNHFFCDISPLLKLSCDDTIHVEIATYVLGAIVGLTAFTLTLLSYVYIINAILNIKSADGRRKAFFTCASHLTSVIVFYGTSLSLHVRPTSTYEPRHDKLFSLLYIILIPLLNPPIYTMKNKHFKEAFVRCFKATM</sequence>
<comment type="similarity">
    <text evidence="10">Belongs to the G-protein coupled receptor 1 family.</text>
</comment>
<gene>
    <name evidence="13" type="ORF">RIMI_LOCUS19082591</name>
</gene>
<evidence type="ECO:0000256" key="5">
    <source>
        <dbReference type="ARBA" id="ARBA00022989"/>
    </source>
</evidence>
<feature type="transmembrane region" description="Helical" evidence="11">
    <location>
        <begin position="102"/>
        <end position="121"/>
    </location>
</feature>
<dbReference type="PROSITE" id="PS00237">
    <property type="entry name" value="G_PROTEIN_RECEP_F1_1"/>
    <property type="match status" value="1"/>
</dbReference>
<evidence type="ECO:0000313" key="14">
    <source>
        <dbReference type="Proteomes" id="UP001176940"/>
    </source>
</evidence>
<dbReference type="InterPro" id="IPR000276">
    <property type="entry name" value="GPCR_Rhodpsn"/>
</dbReference>
<dbReference type="InterPro" id="IPR017452">
    <property type="entry name" value="GPCR_Rhodpsn_7TM"/>
</dbReference>
<evidence type="ECO:0000256" key="1">
    <source>
        <dbReference type="ARBA" id="ARBA00004651"/>
    </source>
</evidence>